<dbReference type="eggNOG" id="COG3408">
    <property type="taxonomic scope" value="Bacteria"/>
</dbReference>
<evidence type="ECO:0000313" key="10">
    <source>
        <dbReference type="Proteomes" id="UP000019276"/>
    </source>
</evidence>
<feature type="domain" description="Bacterial alpha-L-rhamnosidase N-terminal" evidence="6">
    <location>
        <begin position="191"/>
        <end position="360"/>
    </location>
</feature>
<sequence>MDRLRVLSRTYKLYVMLVGFCWLLASCSFSFEQFSNNDAPVELKVGEGFVNPIGYYEAKPRFSWKIASSSVQNTQSAYQIQVGSAVEQGESFKANLWDSGKVASADNAWIRYAGQPLVSRQQLLWRVRIWDENKQASNWSELNRVELGLLSNQDWQAEWIAHPDTLQVNKPSQKTIATAQYFRKRFSAENSIQQARLYVTAKGLFKAFINGQMVAPDDAMTPGWTPYAKRIETLTYDVTDLLSQGENVLAANLAGGWYAGRVFKFTDKEHKVTPEFLAQLEIIDENGLRQVITTDNSWRVTQQGPIRFSSIYDGELYDQNKQMSSWAQVQFDDSAWQTAAANQLDFKVQLAPKRHAPIRNVASLEPVSIITNNNKAVIFDFGQNMVGVPKINVPALANQAITIRFAEALHKGEFYTENYRSAKSTDIFIPAADGIAEYQPRFTYHGYRYVEISGFDPNAAPSKSWVTAVVQHSDVEVEQNFVTSHAKLNKLAQNIRWGLKSNFYDIPLDCPQRDERLGWTGDAQVFTTPSMYMADVYAFWAAWLQSVREEQFEDGGVPLYIPFVEWINWPSSGWGDAATIIPWELYQMTGDTSILADNYTMMTRWLDYHKSQSDELISSMKTFGDWLQPYPDPAAKNPNRGDTRFDLISTAYFARSVYLTAQTASVLDKSADATRYLALFERIKHAFVHHFFDEKLNVKQGQSTQTTYLLGLAFDLFTGEQVAIAQHKLIELIEQADGHLRTGFLGTPLLAQVLQEAGRSDIVYDLIFKETYPSWFYSINNGATTTWERWNSYSIKDGFNPEGMNSLNHYAYGSIAQWFYQGILGIRAKVAGFKQVEIKPQVLGQLDSAEGFYDTPAGRIKVSWQLNLQQFTMNVSIPKNTSADVVIPAFRANTLMINQQSGKSADLSNLQPGEYQISAALTRQAP</sequence>
<evidence type="ECO:0000256" key="2">
    <source>
        <dbReference type="ARBA" id="ARBA00012652"/>
    </source>
</evidence>
<evidence type="ECO:0000256" key="3">
    <source>
        <dbReference type="ARBA" id="ARBA00022801"/>
    </source>
</evidence>
<feature type="domain" description="Alpha-L-rhamnosidase C-terminal" evidence="8">
    <location>
        <begin position="825"/>
        <end position="894"/>
    </location>
</feature>
<dbReference type="InterPro" id="IPR035398">
    <property type="entry name" value="Bac_rhamnosid_C"/>
</dbReference>
<reference evidence="9 10" key="1">
    <citation type="journal article" date="2014" name="Genome Announc.">
        <title>Draft Genome Sequence of the Agar-Degrading Bacterium Catenovulum sp. Strain DS-2, Isolated from Intestines of Haliotis diversicolor.</title>
        <authorList>
            <person name="Shan D."/>
            <person name="Li X."/>
            <person name="Gu Z."/>
            <person name="Wei G."/>
            <person name="Gao Z."/>
            <person name="Shao Z."/>
        </authorList>
    </citation>
    <scope>NUCLEOTIDE SEQUENCE [LARGE SCALE GENOMIC DNA]</scope>
    <source>
        <strain evidence="9 10">DS-2</strain>
    </source>
</reference>
<dbReference type="InterPro" id="IPR013737">
    <property type="entry name" value="Bac_rhamnosid_N"/>
</dbReference>
<dbReference type="Gene3D" id="2.60.120.260">
    <property type="entry name" value="Galactose-binding domain-like"/>
    <property type="match status" value="2"/>
</dbReference>
<dbReference type="Pfam" id="PF17390">
    <property type="entry name" value="Bac_rhamnosid_C"/>
    <property type="match status" value="1"/>
</dbReference>
<evidence type="ECO:0000256" key="4">
    <source>
        <dbReference type="SAM" id="Phobius"/>
    </source>
</evidence>
<gene>
    <name evidence="9" type="ORF">DS2_07638</name>
</gene>
<evidence type="ECO:0000259" key="8">
    <source>
        <dbReference type="Pfam" id="PF17390"/>
    </source>
</evidence>
<dbReference type="Gene3D" id="1.50.10.10">
    <property type="match status" value="1"/>
</dbReference>
<accession>W7QRH9</accession>
<keyword evidence="4" id="KW-0472">Membrane</keyword>
<dbReference type="AlphaFoldDB" id="W7QRH9"/>
<evidence type="ECO:0000259" key="7">
    <source>
        <dbReference type="Pfam" id="PF17389"/>
    </source>
</evidence>
<feature type="transmembrane region" description="Helical" evidence="4">
    <location>
        <begin position="12"/>
        <end position="31"/>
    </location>
</feature>
<dbReference type="OrthoDB" id="9761045at2"/>
<dbReference type="RefSeq" id="WP_035014121.1">
    <property type="nucleotide sequence ID" value="NZ_ARZY01000011.1"/>
</dbReference>
<evidence type="ECO:0000256" key="1">
    <source>
        <dbReference type="ARBA" id="ARBA00001445"/>
    </source>
</evidence>
<dbReference type="Gene3D" id="2.60.420.10">
    <property type="entry name" value="Maltose phosphorylase, domain 3"/>
    <property type="match status" value="1"/>
</dbReference>
<dbReference type="Pfam" id="PF25788">
    <property type="entry name" value="Ig_Rha78A_N"/>
    <property type="match status" value="1"/>
</dbReference>
<organism evidence="9 10">
    <name type="scientific">Catenovulum agarivorans DS-2</name>
    <dbReference type="NCBI Taxonomy" id="1328313"/>
    <lineage>
        <taxon>Bacteria</taxon>
        <taxon>Pseudomonadati</taxon>
        <taxon>Pseudomonadota</taxon>
        <taxon>Gammaproteobacteria</taxon>
        <taxon>Alteromonadales</taxon>
        <taxon>Alteromonadaceae</taxon>
        <taxon>Catenovulum</taxon>
    </lineage>
</organism>
<dbReference type="SUPFAM" id="SSF48208">
    <property type="entry name" value="Six-hairpin glycosidases"/>
    <property type="match status" value="1"/>
</dbReference>
<protein>
    <recommendedName>
        <fullName evidence="2">alpha-L-rhamnosidase</fullName>
        <ecNumber evidence="2">3.2.1.40</ecNumber>
    </recommendedName>
</protein>
<evidence type="ECO:0000259" key="5">
    <source>
        <dbReference type="Pfam" id="PF05592"/>
    </source>
</evidence>
<dbReference type="PROSITE" id="PS51257">
    <property type="entry name" value="PROKAR_LIPOPROTEIN"/>
    <property type="match status" value="1"/>
</dbReference>
<evidence type="ECO:0000313" key="9">
    <source>
        <dbReference type="EMBL" id="EWH10488.1"/>
    </source>
</evidence>
<dbReference type="InterPro" id="IPR008902">
    <property type="entry name" value="Rhamnosid_concanavalin"/>
</dbReference>
<dbReference type="STRING" id="1328313.DS2_07638"/>
<keyword evidence="10" id="KW-1185">Reference proteome</keyword>
<dbReference type="InterPro" id="IPR013783">
    <property type="entry name" value="Ig-like_fold"/>
</dbReference>
<keyword evidence="4" id="KW-1133">Transmembrane helix</keyword>
<dbReference type="InterPro" id="IPR016007">
    <property type="entry name" value="Alpha_rhamnosid"/>
</dbReference>
<dbReference type="Proteomes" id="UP000019276">
    <property type="component" value="Unassembled WGS sequence"/>
</dbReference>
<dbReference type="EMBL" id="ARZY01000011">
    <property type="protein sequence ID" value="EWH10488.1"/>
    <property type="molecule type" value="Genomic_DNA"/>
</dbReference>
<feature type="domain" description="Alpha-L-rhamnosidase six-hairpin glycosidase" evidence="7">
    <location>
        <begin position="480"/>
        <end position="822"/>
    </location>
</feature>
<dbReference type="InterPro" id="IPR012341">
    <property type="entry name" value="6hp_glycosidase-like_sf"/>
</dbReference>
<dbReference type="PATRIC" id="fig|1328313.3.peg.1559"/>
<keyword evidence="4" id="KW-0812">Transmembrane</keyword>
<dbReference type="EC" id="3.2.1.40" evidence="2"/>
<dbReference type="GO" id="GO:0005975">
    <property type="term" value="P:carbohydrate metabolic process"/>
    <property type="evidence" value="ECO:0007669"/>
    <property type="project" value="InterPro"/>
</dbReference>
<dbReference type="Gene3D" id="2.60.40.10">
    <property type="entry name" value="Immunoglobulins"/>
    <property type="match status" value="1"/>
</dbReference>
<name>W7QRH9_9ALTE</name>
<evidence type="ECO:0000259" key="6">
    <source>
        <dbReference type="Pfam" id="PF08531"/>
    </source>
</evidence>
<feature type="domain" description="Alpha-L-rhamnosidase concanavalin-like" evidence="5">
    <location>
        <begin position="373"/>
        <end position="470"/>
    </location>
</feature>
<dbReference type="Pfam" id="PF08531">
    <property type="entry name" value="Bac_rhamnosid_N"/>
    <property type="match status" value="1"/>
</dbReference>
<dbReference type="GO" id="GO:0030596">
    <property type="term" value="F:alpha-L-rhamnosidase activity"/>
    <property type="evidence" value="ECO:0007669"/>
    <property type="project" value="UniProtKB-EC"/>
</dbReference>
<dbReference type="PIRSF" id="PIRSF010631">
    <property type="entry name" value="A-rhamnsds"/>
    <property type="match status" value="1"/>
</dbReference>
<dbReference type="Pfam" id="PF05592">
    <property type="entry name" value="Bac_rhamnosid"/>
    <property type="match status" value="1"/>
</dbReference>
<dbReference type="PANTHER" id="PTHR33307:SF6">
    <property type="entry name" value="ALPHA-RHAMNOSIDASE (EUROFUNG)-RELATED"/>
    <property type="match status" value="1"/>
</dbReference>
<dbReference type="InterPro" id="IPR008928">
    <property type="entry name" value="6-hairpin_glycosidase_sf"/>
</dbReference>
<proteinExistence type="predicted"/>
<comment type="caution">
    <text evidence="9">The sequence shown here is derived from an EMBL/GenBank/DDBJ whole genome shotgun (WGS) entry which is preliminary data.</text>
</comment>
<dbReference type="InterPro" id="IPR035396">
    <property type="entry name" value="Bac_rhamnosid6H"/>
</dbReference>
<comment type="catalytic activity">
    <reaction evidence="1">
        <text>Hydrolysis of terminal non-reducing alpha-L-rhamnose residues in alpha-L-rhamnosides.</text>
        <dbReference type="EC" id="3.2.1.40"/>
    </reaction>
</comment>
<dbReference type="Pfam" id="PF17389">
    <property type="entry name" value="Bac_rhamnosid6H"/>
    <property type="match status" value="1"/>
</dbReference>
<dbReference type="PANTHER" id="PTHR33307">
    <property type="entry name" value="ALPHA-RHAMNOSIDASE (EUROFUNG)"/>
    <property type="match status" value="1"/>
</dbReference>
<keyword evidence="3" id="KW-0378">Hydrolase</keyword>